<evidence type="ECO:0000259" key="3">
    <source>
        <dbReference type="PROSITE" id="PS51841"/>
    </source>
</evidence>
<gene>
    <name evidence="4" type="ORF">COX91_03100</name>
</gene>
<keyword evidence="1" id="KW-0812">Transmembrane</keyword>
<evidence type="ECO:0000256" key="1">
    <source>
        <dbReference type="SAM" id="Phobius"/>
    </source>
</evidence>
<dbReference type="Gene3D" id="2.60.40.1260">
    <property type="entry name" value="Lamin Tail domain"/>
    <property type="match status" value="1"/>
</dbReference>
<dbReference type="SUPFAM" id="SSF81585">
    <property type="entry name" value="PsbU/PolX domain-like"/>
    <property type="match status" value="1"/>
</dbReference>
<dbReference type="Pfam" id="PF12836">
    <property type="entry name" value="HHH_3"/>
    <property type="match status" value="1"/>
</dbReference>
<keyword evidence="2" id="KW-0732">Signal</keyword>
<dbReference type="Gene3D" id="1.10.150.320">
    <property type="entry name" value="Photosystem II 12 kDa extrinsic protein"/>
    <property type="match status" value="1"/>
</dbReference>
<organism evidence="4 5">
    <name type="scientific">Candidatus Nealsonbacteria bacterium CG_4_10_14_0_2_um_filter_39_15</name>
    <dbReference type="NCBI Taxonomy" id="1974681"/>
    <lineage>
        <taxon>Bacteria</taxon>
        <taxon>Candidatus Nealsoniibacteriota</taxon>
    </lineage>
</organism>
<keyword evidence="1" id="KW-1133">Transmembrane helix</keyword>
<dbReference type="InterPro" id="IPR036415">
    <property type="entry name" value="Lamin_tail_dom_sf"/>
</dbReference>
<dbReference type="Proteomes" id="UP000230081">
    <property type="component" value="Unassembled WGS sequence"/>
</dbReference>
<name>A0A2M7UVD2_9BACT</name>
<protein>
    <recommendedName>
        <fullName evidence="3">LTD domain-containing protein</fullName>
    </recommendedName>
</protein>
<sequence length="309" mass="34072">MKNLSSVVVLLFLFAWTAAAAADKIDVNTAPLEDLVKIIHIGEVRAKELISLRPFSSLDDLARIKGIGQAKVEDIKNEGLAWVGHEEKLAEIKPQLEKPEPVTYPPGIVINEILPSPEGPDETEEWIEIFNQNNFEVNLAGWQITDTEGATKTYTFPRETQIGPEGFLVLSRPTSKITLNNSGDGLNLIQPDGKITDKVNYEKAIRGQSYNRVDSKWTWSNALTPGSTNTIPAPIKEIEPSREGIKAPVSEEEVEEVLPKRGLAALGEQIPKETASFPPFLAALFVAIFSGTIILTLKKRVKNLDLLEK</sequence>
<feature type="signal peptide" evidence="2">
    <location>
        <begin position="1"/>
        <end position="21"/>
    </location>
</feature>
<feature type="chain" id="PRO_5014721245" description="LTD domain-containing protein" evidence="2">
    <location>
        <begin position="22"/>
        <end position="309"/>
    </location>
</feature>
<dbReference type="SUPFAM" id="SSF74853">
    <property type="entry name" value="Lamin A/C globular tail domain"/>
    <property type="match status" value="1"/>
</dbReference>
<keyword evidence="1" id="KW-0472">Membrane</keyword>
<feature type="domain" description="LTD" evidence="3">
    <location>
        <begin position="100"/>
        <end position="261"/>
    </location>
</feature>
<dbReference type="Pfam" id="PF00932">
    <property type="entry name" value="LTD"/>
    <property type="match status" value="1"/>
</dbReference>
<proteinExistence type="predicted"/>
<reference evidence="5" key="1">
    <citation type="submission" date="2017-09" db="EMBL/GenBank/DDBJ databases">
        <title>Depth-based differentiation of microbial function through sediment-hosted aquifers and enrichment of novel symbionts in the deep terrestrial subsurface.</title>
        <authorList>
            <person name="Probst A.J."/>
            <person name="Ladd B."/>
            <person name="Jarett J.K."/>
            <person name="Geller-Mcgrath D.E."/>
            <person name="Sieber C.M.K."/>
            <person name="Emerson J.B."/>
            <person name="Anantharaman K."/>
            <person name="Thomas B.C."/>
            <person name="Malmstrom R."/>
            <person name="Stieglmeier M."/>
            <person name="Klingl A."/>
            <person name="Woyke T."/>
            <person name="Ryan C.M."/>
            <person name="Banfield J.F."/>
        </authorList>
    </citation>
    <scope>NUCLEOTIDE SEQUENCE [LARGE SCALE GENOMIC DNA]</scope>
</reference>
<evidence type="ECO:0000256" key="2">
    <source>
        <dbReference type="SAM" id="SignalP"/>
    </source>
</evidence>
<accession>A0A2M7UVD2</accession>
<comment type="caution">
    <text evidence="4">The sequence shown here is derived from an EMBL/GenBank/DDBJ whole genome shotgun (WGS) entry which is preliminary data.</text>
</comment>
<evidence type="ECO:0000313" key="4">
    <source>
        <dbReference type="EMBL" id="PIZ87897.1"/>
    </source>
</evidence>
<feature type="transmembrane region" description="Helical" evidence="1">
    <location>
        <begin position="277"/>
        <end position="297"/>
    </location>
</feature>
<evidence type="ECO:0000313" key="5">
    <source>
        <dbReference type="Proteomes" id="UP000230081"/>
    </source>
</evidence>
<dbReference type="EMBL" id="PFPA01000076">
    <property type="protein sequence ID" value="PIZ87897.1"/>
    <property type="molecule type" value="Genomic_DNA"/>
</dbReference>
<dbReference type="PROSITE" id="PS51841">
    <property type="entry name" value="LTD"/>
    <property type="match status" value="1"/>
</dbReference>
<dbReference type="AlphaFoldDB" id="A0A2M7UVD2"/>
<dbReference type="InterPro" id="IPR001322">
    <property type="entry name" value="Lamin_tail_dom"/>
</dbReference>